<keyword evidence="1" id="KW-0812">Transmembrane</keyword>
<dbReference type="Pfam" id="PF20584">
    <property type="entry name" value="DUF6787"/>
    <property type="match status" value="1"/>
</dbReference>
<protein>
    <submittedName>
        <fullName evidence="3">Diacylglyceryl transferase</fullName>
    </submittedName>
</protein>
<accession>A0A3P3WBG9</accession>
<dbReference type="OrthoDB" id="1151370at2"/>
<proteinExistence type="predicted"/>
<organism evidence="3 4">
    <name type="scientific">Paenimyroides tangerinum</name>
    <dbReference type="NCBI Taxonomy" id="2488728"/>
    <lineage>
        <taxon>Bacteria</taxon>
        <taxon>Pseudomonadati</taxon>
        <taxon>Bacteroidota</taxon>
        <taxon>Flavobacteriia</taxon>
        <taxon>Flavobacteriales</taxon>
        <taxon>Flavobacteriaceae</taxon>
        <taxon>Paenimyroides</taxon>
    </lineage>
</organism>
<dbReference type="AlphaFoldDB" id="A0A3P3WBG9"/>
<evidence type="ECO:0000256" key="1">
    <source>
        <dbReference type="SAM" id="Phobius"/>
    </source>
</evidence>
<keyword evidence="4" id="KW-1185">Reference proteome</keyword>
<dbReference type="InterPro" id="IPR046714">
    <property type="entry name" value="DUF6787"/>
</dbReference>
<feature type="domain" description="DUF6787" evidence="2">
    <location>
        <begin position="18"/>
        <end position="97"/>
    </location>
</feature>
<sequence length="104" mass="12172">MASLKERWGVTSNFQIVIIFIVFAITGSTSAWITKPILEFLGITKEDFHIVPYWILRIVLILPVYKVILIIVGTIFGQHTFFWNFVKKMLFRMKLGFLYGKQTK</sequence>
<dbReference type="Proteomes" id="UP000275719">
    <property type="component" value="Unassembled WGS sequence"/>
</dbReference>
<feature type="transmembrane region" description="Helical" evidence="1">
    <location>
        <begin position="53"/>
        <end position="86"/>
    </location>
</feature>
<dbReference type="RefSeq" id="WP_125018686.1">
    <property type="nucleotide sequence ID" value="NZ_RQVQ01000013.1"/>
</dbReference>
<dbReference type="GO" id="GO:0016740">
    <property type="term" value="F:transferase activity"/>
    <property type="evidence" value="ECO:0007669"/>
    <property type="project" value="UniProtKB-KW"/>
</dbReference>
<evidence type="ECO:0000313" key="4">
    <source>
        <dbReference type="Proteomes" id="UP000275719"/>
    </source>
</evidence>
<feature type="transmembrane region" description="Helical" evidence="1">
    <location>
        <begin position="12"/>
        <end position="33"/>
    </location>
</feature>
<reference evidence="3 4" key="1">
    <citation type="submission" date="2018-11" db="EMBL/GenBank/DDBJ databases">
        <title>Flavobacterium sp. nov., YIM 102701-2 draft genome.</title>
        <authorList>
            <person name="Li G."/>
            <person name="Jiang Y."/>
        </authorList>
    </citation>
    <scope>NUCLEOTIDE SEQUENCE [LARGE SCALE GENOMIC DNA]</scope>
    <source>
        <strain evidence="3 4">YIM 102701-2</strain>
    </source>
</reference>
<dbReference type="EMBL" id="RQVQ01000013">
    <property type="protein sequence ID" value="RRJ90949.1"/>
    <property type="molecule type" value="Genomic_DNA"/>
</dbReference>
<keyword evidence="3" id="KW-0808">Transferase</keyword>
<name>A0A3P3WBG9_9FLAO</name>
<evidence type="ECO:0000313" key="3">
    <source>
        <dbReference type="EMBL" id="RRJ90949.1"/>
    </source>
</evidence>
<evidence type="ECO:0000259" key="2">
    <source>
        <dbReference type="Pfam" id="PF20584"/>
    </source>
</evidence>
<gene>
    <name evidence="3" type="ORF">EG240_07000</name>
</gene>
<comment type="caution">
    <text evidence="3">The sequence shown here is derived from an EMBL/GenBank/DDBJ whole genome shotgun (WGS) entry which is preliminary data.</text>
</comment>
<keyword evidence="1" id="KW-1133">Transmembrane helix</keyword>
<keyword evidence="1" id="KW-0472">Membrane</keyword>